<dbReference type="OrthoDB" id="5819582at2759"/>
<reference evidence="3" key="1">
    <citation type="submission" date="2020-01" db="EMBL/GenBank/DDBJ databases">
        <authorList>
            <consortium name="DOE Joint Genome Institute"/>
            <person name="Haridas S."/>
            <person name="Albert R."/>
            <person name="Binder M."/>
            <person name="Bloem J."/>
            <person name="Labutti K."/>
            <person name="Salamov A."/>
            <person name="Andreopoulos B."/>
            <person name="Baker S.E."/>
            <person name="Barry K."/>
            <person name="Bills G."/>
            <person name="Bluhm B.H."/>
            <person name="Cannon C."/>
            <person name="Castanera R."/>
            <person name="Culley D.E."/>
            <person name="Daum C."/>
            <person name="Ezra D."/>
            <person name="Gonzalez J.B."/>
            <person name="Henrissat B."/>
            <person name="Kuo A."/>
            <person name="Liang C."/>
            <person name="Lipzen A."/>
            <person name="Lutzoni F."/>
            <person name="Magnuson J."/>
            <person name="Mondo S."/>
            <person name="Nolan M."/>
            <person name="Ohm R."/>
            <person name="Pangilinan J."/>
            <person name="Park H.-J."/>
            <person name="Ramirez L."/>
            <person name="Alfaro M."/>
            <person name="Sun H."/>
            <person name="Tritt A."/>
            <person name="Yoshinaga Y."/>
            <person name="Zwiers L.-H."/>
            <person name="Turgeon B.G."/>
            <person name="Goodwin S.B."/>
            <person name="Spatafora J.W."/>
            <person name="Crous P.W."/>
            <person name="Grigoriev I.V."/>
        </authorList>
    </citation>
    <scope>NUCLEOTIDE SEQUENCE</scope>
    <source>
        <strain evidence="3">P77</strain>
    </source>
</reference>
<feature type="transmembrane region" description="Helical" evidence="1">
    <location>
        <begin position="78"/>
        <end position="99"/>
    </location>
</feature>
<keyword evidence="1" id="KW-0812">Transmembrane</keyword>
<name>A0A6A5K1F7_9PLEO</name>
<dbReference type="Pfam" id="PF01757">
    <property type="entry name" value="Acyl_transf_3"/>
    <property type="match status" value="1"/>
</dbReference>
<organism evidence="3 4">
    <name type="scientific">Decorospora gaudefroyi</name>
    <dbReference type="NCBI Taxonomy" id="184978"/>
    <lineage>
        <taxon>Eukaryota</taxon>
        <taxon>Fungi</taxon>
        <taxon>Dikarya</taxon>
        <taxon>Ascomycota</taxon>
        <taxon>Pezizomycotina</taxon>
        <taxon>Dothideomycetes</taxon>
        <taxon>Pleosporomycetidae</taxon>
        <taxon>Pleosporales</taxon>
        <taxon>Pleosporineae</taxon>
        <taxon>Pleosporaceae</taxon>
        <taxon>Decorospora</taxon>
    </lineage>
</organism>
<dbReference type="GO" id="GO:0016747">
    <property type="term" value="F:acyltransferase activity, transferring groups other than amino-acyl groups"/>
    <property type="evidence" value="ECO:0007669"/>
    <property type="project" value="InterPro"/>
</dbReference>
<keyword evidence="4" id="KW-1185">Reference proteome</keyword>
<feature type="transmembrane region" description="Helical" evidence="1">
    <location>
        <begin position="366"/>
        <end position="385"/>
    </location>
</feature>
<dbReference type="InterPro" id="IPR002656">
    <property type="entry name" value="Acyl_transf_3_dom"/>
</dbReference>
<protein>
    <recommendedName>
        <fullName evidence="2">Acyltransferase 3 domain-containing protein</fullName>
    </recommendedName>
</protein>
<evidence type="ECO:0000313" key="3">
    <source>
        <dbReference type="EMBL" id="KAF1828254.1"/>
    </source>
</evidence>
<evidence type="ECO:0000259" key="2">
    <source>
        <dbReference type="Pfam" id="PF01757"/>
    </source>
</evidence>
<feature type="transmembrane region" description="Helical" evidence="1">
    <location>
        <begin position="21"/>
        <end position="40"/>
    </location>
</feature>
<accession>A0A6A5K1F7</accession>
<feature type="transmembrane region" description="Helical" evidence="1">
    <location>
        <begin position="134"/>
        <end position="154"/>
    </location>
</feature>
<gene>
    <name evidence="3" type="ORF">BDW02DRAFT_617224</name>
</gene>
<dbReference type="EMBL" id="ML975597">
    <property type="protein sequence ID" value="KAF1828254.1"/>
    <property type="molecule type" value="Genomic_DNA"/>
</dbReference>
<feature type="transmembrane region" description="Helical" evidence="1">
    <location>
        <begin position="405"/>
        <end position="427"/>
    </location>
</feature>
<proteinExistence type="predicted"/>
<dbReference type="InterPro" id="IPR050879">
    <property type="entry name" value="Acyltransferase_3"/>
</dbReference>
<sequence>MIHKPIPNSKPSTAYIDGLRGLLSIIIFNAHLTPVIILGYDKVSRSQVSTSPRNVLDIPLVASCVNNWVLFTIPILKLVYSASPAVCLFFAISGYVMSLEWVHYMNHRSQTSEINSARIFTDFGSSIFRRTLRLSLLAMASMIVSFVLVKTGFFDRTVVQQHGLTKLERGMRFWLEQWEQFPVRRESWWEQSCDLVQNCARIFTVFMQRRDEAFSPRYNPVLWTIKADLRASLALTVTHLALLGTKRSSRLQILAALAVLGVAVGSLECPLFWAGWIIAEIHHAAEQTPLAQGKGTGQSRQKTNTAGVDTFGKTVVLALGCYIASYPTWKPEKAPMFNTFHMMTPGLSLRDVPLARRICESSVAQFLGTHSFAIYLIHFCLVISFGPDLFSWVWSRTGHEDLQSLAVGFGIIYSILFMAVLLTAAIFRRFIESPINKSVDSLYRSTSVRKEA</sequence>
<dbReference type="PANTHER" id="PTHR23028">
    <property type="entry name" value="ACETYLTRANSFERASE"/>
    <property type="match status" value="1"/>
</dbReference>
<feature type="domain" description="Acyltransferase 3" evidence="2">
    <location>
        <begin position="14"/>
        <end position="422"/>
    </location>
</feature>
<feature type="transmembrane region" description="Helical" evidence="1">
    <location>
        <begin position="253"/>
        <end position="279"/>
    </location>
</feature>
<keyword evidence="1" id="KW-0472">Membrane</keyword>
<dbReference type="AlphaFoldDB" id="A0A6A5K1F7"/>
<dbReference type="Proteomes" id="UP000800040">
    <property type="component" value="Unassembled WGS sequence"/>
</dbReference>
<dbReference type="PANTHER" id="PTHR23028:SF134">
    <property type="entry name" value="PUTATIVE (AFU_ORTHOLOGUE AFUA_4G08520)-RELATED"/>
    <property type="match status" value="1"/>
</dbReference>
<evidence type="ECO:0000256" key="1">
    <source>
        <dbReference type="SAM" id="Phobius"/>
    </source>
</evidence>
<evidence type="ECO:0000313" key="4">
    <source>
        <dbReference type="Proteomes" id="UP000800040"/>
    </source>
</evidence>
<keyword evidence="1" id="KW-1133">Transmembrane helix</keyword>